<dbReference type="GO" id="GO:0030428">
    <property type="term" value="C:cell septum"/>
    <property type="evidence" value="ECO:0007669"/>
    <property type="project" value="TreeGrafter"/>
</dbReference>
<gene>
    <name evidence="10" type="ORF">H4R34_006424</name>
</gene>
<dbReference type="GO" id="GO:0004100">
    <property type="term" value="F:chitin synthase activity"/>
    <property type="evidence" value="ECO:0007669"/>
    <property type="project" value="UniProtKB-EC"/>
</dbReference>
<reference evidence="10" key="1">
    <citation type="submission" date="2022-07" db="EMBL/GenBank/DDBJ databases">
        <title>Phylogenomic reconstructions and comparative analyses of Kickxellomycotina fungi.</title>
        <authorList>
            <person name="Reynolds N.K."/>
            <person name="Stajich J.E."/>
            <person name="Barry K."/>
            <person name="Grigoriev I.V."/>
            <person name="Crous P."/>
            <person name="Smith M.E."/>
        </authorList>
    </citation>
    <scope>NUCLEOTIDE SEQUENCE</scope>
    <source>
        <strain evidence="10">RSA 567</strain>
    </source>
</reference>
<keyword evidence="4" id="KW-0328">Glycosyltransferase</keyword>
<evidence type="ECO:0000256" key="6">
    <source>
        <dbReference type="ARBA" id="ARBA00022692"/>
    </source>
</evidence>
<evidence type="ECO:0000256" key="2">
    <source>
        <dbReference type="ARBA" id="ARBA00012543"/>
    </source>
</evidence>
<feature type="transmembrane region" description="Helical" evidence="9">
    <location>
        <begin position="184"/>
        <end position="207"/>
    </location>
</feature>
<dbReference type="PANTHER" id="PTHR22914">
    <property type="entry name" value="CHITIN SYNTHASE"/>
    <property type="match status" value="1"/>
</dbReference>
<keyword evidence="7 9" id="KW-0472">Membrane</keyword>
<comment type="caution">
    <text evidence="10">The sequence shown here is derived from an EMBL/GenBank/DDBJ whole genome shotgun (WGS) entry which is preliminary data.</text>
</comment>
<evidence type="ECO:0000256" key="4">
    <source>
        <dbReference type="ARBA" id="ARBA00022676"/>
    </source>
</evidence>
<dbReference type="GO" id="GO:0006031">
    <property type="term" value="P:chitin biosynthetic process"/>
    <property type="evidence" value="ECO:0007669"/>
    <property type="project" value="TreeGrafter"/>
</dbReference>
<evidence type="ECO:0000256" key="9">
    <source>
        <dbReference type="SAM" id="Phobius"/>
    </source>
</evidence>
<comment type="subcellular location">
    <subcellularLocation>
        <location evidence="1">Cell membrane</location>
        <topology evidence="1">Multi-pass membrane protein</topology>
    </subcellularLocation>
</comment>
<feature type="non-terminal residue" evidence="10">
    <location>
        <position position="293"/>
    </location>
</feature>
<dbReference type="OrthoDB" id="26569at2759"/>
<organism evidence="10 11">
    <name type="scientific">Dimargaris verticillata</name>
    <dbReference type="NCBI Taxonomy" id="2761393"/>
    <lineage>
        <taxon>Eukaryota</taxon>
        <taxon>Fungi</taxon>
        <taxon>Fungi incertae sedis</taxon>
        <taxon>Zoopagomycota</taxon>
        <taxon>Kickxellomycotina</taxon>
        <taxon>Dimargaritomycetes</taxon>
        <taxon>Dimargaritales</taxon>
        <taxon>Dimargaritaceae</taxon>
        <taxon>Dimargaris</taxon>
    </lineage>
</organism>
<dbReference type="EC" id="2.4.1.16" evidence="2"/>
<feature type="transmembrane region" description="Helical" evidence="9">
    <location>
        <begin position="24"/>
        <end position="49"/>
    </location>
</feature>
<evidence type="ECO:0000256" key="7">
    <source>
        <dbReference type="ARBA" id="ARBA00023136"/>
    </source>
</evidence>
<accession>A0A9W8AS77</accession>
<dbReference type="InterPro" id="IPR004835">
    <property type="entry name" value="Chitin_synth"/>
</dbReference>
<feature type="transmembrane region" description="Helical" evidence="9">
    <location>
        <begin position="112"/>
        <end position="136"/>
    </location>
</feature>
<protein>
    <recommendedName>
        <fullName evidence="2">chitin synthase</fullName>
        <ecNumber evidence="2">2.4.1.16</ecNumber>
    </recommendedName>
</protein>
<sequence>MVHWYKIFQSGHSIIRLLLLLLEFLYNFISLIFSWFSLGNFYLCYYFLYNNAMDTWRKKHENNEPDAHKYDPFFLNGKSMYIYEVVQELYILALITIFIISLGNRPQGSKTTYMVCVVVFFFVMLVMVYTAMFMVVRSVQRTDLSQGISVLKDDTFRDIVISIASTYGLYFVSSLLYFEPWHMFTSFIQYICLLPSFINILNVYAFCNIHDVSWGTKGDTSMANDLGHAKVKKQDGQEVVELAMATSQQDINTRYEKFIRELHKPPPIEKQSRDAATKVEDANKLFRTRFLLS</sequence>
<keyword evidence="9" id="KW-1133">Transmembrane helix</keyword>
<evidence type="ECO:0000313" key="11">
    <source>
        <dbReference type="Proteomes" id="UP001151582"/>
    </source>
</evidence>
<keyword evidence="8" id="KW-0961">Cell wall biogenesis/degradation</keyword>
<evidence type="ECO:0000256" key="3">
    <source>
        <dbReference type="ARBA" id="ARBA00022475"/>
    </source>
</evidence>
<name>A0A9W8AS77_9FUNG</name>
<dbReference type="AlphaFoldDB" id="A0A9W8AS77"/>
<evidence type="ECO:0000256" key="5">
    <source>
        <dbReference type="ARBA" id="ARBA00022679"/>
    </source>
</evidence>
<evidence type="ECO:0000313" key="10">
    <source>
        <dbReference type="EMBL" id="KAJ1967138.1"/>
    </source>
</evidence>
<evidence type="ECO:0000256" key="8">
    <source>
        <dbReference type="ARBA" id="ARBA00023316"/>
    </source>
</evidence>
<keyword evidence="11" id="KW-1185">Reference proteome</keyword>
<keyword evidence="6 9" id="KW-0812">Transmembrane</keyword>
<keyword evidence="5" id="KW-0808">Transferase</keyword>
<keyword evidence="3" id="KW-1003">Cell membrane</keyword>
<dbReference type="Proteomes" id="UP001151582">
    <property type="component" value="Unassembled WGS sequence"/>
</dbReference>
<feature type="transmembrane region" description="Helical" evidence="9">
    <location>
        <begin position="156"/>
        <end position="178"/>
    </location>
</feature>
<dbReference type="GO" id="GO:0071555">
    <property type="term" value="P:cell wall organization"/>
    <property type="evidence" value="ECO:0007669"/>
    <property type="project" value="UniProtKB-KW"/>
</dbReference>
<feature type="transmembrane region" description="Helical" evidence="9">
    <location>
        <begin position="81"/>
        <end position="100"/>
    </location>
</feature>
<dbReference type="GO" id="GO:0005886">
    <property type="term" value="C:plasma membrane"/>
    <property type="evidence" value="ECO:0007669"/>
    <property type="project" value="UniProtKB-SubCell"/>
</dbReference>
<dbReference type="EMBL" id="JANBQB010002417">
    <property type="protein sequence ID" value="KAJ1967138.1"/>
    <property type="molecule type" value="Genomic_DNA"/>
</dbReference>
<proteinExistence type="predicted"/>
<dbReference type="PANTHER" id="PTHR22914:SF9">
    <property type="entry name" value="CHITIN SYNTHASE 1"/>
    <property type="match status" value="1"/>
</dbReference>
<evidence type="ECO:0000256" key="1">
    <source>
        <dbReference type="ARBA" id="ARBA00004651"/>
    </source>
</evidence>